<keyword evidence="3 6" id="KW-0328">Glycosyltransferase</keyword>
<gene>
    <name evidence="6" type="ORF">V2H45_01625</name>
</gene>
<organism evidence="6 7">
    <name type="scientific">Tumidithrix elongata BACA0141</name>
    <dbReference type="NCBI Taxonomy" id="2716417"/>
    <lineage>
        <taxon>Bacteria</taxon>
        <taxon>Bacillati</taxon>
        <taxon>Cyanobacteriota</taxon>
        <taxon>Cyanophyceae</taxon>
        <taxon>Pseudanabaenales</taxon>
        <taxon>Pseudanabaenaceae</taxon>
        <taxon>Tumidithrix</taxon>
        <taxon>Tumidithrix elongata</taxon>
    </lineage>
</organism>
<reference evidence="6" key="1">
    <citation type="submission" date="2024-01" db="EMBL/GenBank/DDBJ databases">
        <title>Bank of Algae and Cyanobacteria of the Azores (BACA) strain genomes.</title>
        <authorList>
            <person name="Luz R."/>
            <person name="Cordeiro R."/>
            <person name="Fonseca A."/>
            <person name="Goncalves V."/>
        </authorList>
    </citation>
    <scope>NUCLEOTIDE SEQUENCE</scope>
    <source>
        <strain evidence="6">BACA0141</strain>
    </source>
</reference>
<keyword evidence="4 6" id="KW-0808">Transferase</keyword>
<dbReference type="InterPro" id="IPR001173">
    <property type="entry name" value="Glyco_trans_2-like"/>
</dbReference>
<comment type="similarity">
    <text evidence="2">Belongs to the glycosyltransferase 2 family.</text>
</comment>
<dbReference type="SUPFAM" id="SSF53448">
    <property type="entry name" value="Nucleotide-diphospho-sugar transferases"/>
    <property type="match status" value="1"/>
</dbReference>
<evidence type="ECO:0000313" key="7">
    <source>
        <dbReference type="Proteomes" id="UP001333818"/>
    </source>
</evidence>
<dbReference type="Pfam" id="PF00535">
    <property type="entry name" value="Glycos_transf_2"/>
    <property type="match status" value="1"/>
</dbReference>
<dbReference type="EMBL" id="JAZBJZ010000003">
    <property type="protein sequence ID" value="MEE3715440.1"/>
    <property type="molecule type" value="Genomic_DNA"/>
</dbReference>
<evidence type="ECO:0000259" key="5">
    <source>
        <dbReference type="Pfam" id="PF00535"/>
    </source>
</evidence>
<feature type="domain" description="Glycosyltransferase 2-like" evidence="5">
    <location>
        <begin position="5"/>
        <end position="136"/>
    </location>
</feature>
<dbReference type="GO" id="GO:0016757">
    <property type="term" value="F:glycosyltransferase activity"/>
    <property type="evidence" value="ECO:0007669"/>
    <property type="project" value="UniProtKB-KW"/>
</dbReference>
<dbReference type="EC" id="2.4.-.-" evidence="6"/>
<protein>
    <submittedName>
        <fullName evidence="6">Glycosyltransferase</fullName>
        <ecNumber evidence="6">2.4.-.-</ecNumber>
    </submittedName>
</protein>
<accession>A0AAW9PWX2</accession>
<dbReference type="InterPro" id="IPR029044">
    <property type="entry name" value="Nucleotide-diphossugar_trans"/>
</dbReference>
<keyword evidence="7" id="KW-1185">Reference proteome</keyword>
<comment type="caution">
    <text evidence="6">The sequence shown here is derived from an EMBL/GenBank/DDBJ whole genome shotgun (WGS) entry which is preliminary data.</text>
</comment>
<comment type="pathway">
    <text evidence="1">Cell wall biogenesis; cell wall polysaccharide biosynthesis.</text>
</comment>
<dbReference type="AlphaFoldDB" id="A0AAW9PWX2"/>
<name>A0AAW9PWX2_9CYAN</name>
<proteinExistence type="inferred from homology"/>
<sequence length="295" mass="34220">MVYFLIVNYYSQDLIQQLIESIEANKKLEQPQCFEVYIVNNSPDDTEIHALKHLFPKINIFTATQNLGFGGGCNLGLQQIYEIDKNALVWLINPDATLDPDAIAYVSQCFEQDKAIAILGTGIRDRSKKIWFHKGDFNPWIGAINENLAQLVYEEKRELGTVRTISSRWVSGCSLILNLGKFDCCPEFNSHYFLYYEDADLCERYYQQGYHVAVTEAVLVTHGVSQITDRNRVVKYRHNTFSKLYFLSQHAKPTALWLNLIYMLVKILFRLLSDRAAALGRWQGYLDFLHQWIKR</sequence>
<dbReference type="Proteomes" id="UP001333818">
    <property type="component" value="Unassembled WGS sequence"/>
</dbReference>
<dbReference type="PANTHER" id="PTHR43179:SF12">
    <property type="entry name" value="GALACTOFURANOSYLTRANSFERASE GLFT2"/>
    <property type="match status" value="1"/>
</dbReference>
<evidence type="ECO:0000256" key="2">
    <source>
        <dbReference type="ARBA" id="ARBA00006739"/>
    </source>
</evidence>
<evidence type="ECO:0000256" key="1">
    <source>
        <dbReference type="ARBA" id="ARBA00004776"/>
    </source>
</evidence>
<dbReference type="RefSeq" id="WP_330481862.1">
    <property type="nucleotide sequence ID" value="NZ_JAZBJZ010000003.1"/>
</dbReference>
<dbReference type="Gene3D" id="3.90.550.10">
    <property type="entry name" value="Spore Coat Polysaccharide Biosynthesis Protein SpsA, Chain A"/>
    <property type="match status" value="1"/>
</dbReference>
<evidence type="ECO:0000256" key="3">
    <source>
        <dbReference type="ARBA" id="ARBA00022676"/>
    </source>
</evidence>
<evidence type="ECO:0000313" key="6">
    <source>
        <dbReference type="EMBL" id="MEE3715440.1"/>
    </source>
</evidence>
<evidence type="ECO:0000256" key="4">
    <source>
        <dbReference type="ARBA" id="ARBA00022679"/>
    </source>
</evidence>
<dbReference type="PANTHER" id="PTHR43179">
    <property type="entry name" value="RHAMNOSYLTRANSFERASE WBBL"/>
    <property type="match status" value="1"/>
</dbReference>